<dbReference type="AlphaFoldDB" id="A0A5K1V3Y6"/>
<evidence type="ECO:0000313" key="1">
    <source>
        <dbReference type="EMBL" id="GAT99071.1"/>
    </source>
</evidence>
<dbReference type="VEuPathDB" id="AmoebaDB:KM1_147190"/>
<proteinExistence type="predicted"/>
<dbReference type="VEuPathDB" id="AmoebaDB:EHI5A_125070"/>
<reference evidence="1 2" key="1">
    <citation type="submission" date="2016-05" db="EMBL/GenBank/DDBJ databases">
        <title>First whole genome sequencing of Entamoeba histolytica HM1:IMSS-clone-6.</title>
        <authorList>
            <person name="Mukherjee Avik.K."/>
            <person name="Izumyama S."/>
            <person name="Nakada-Tsukui K."/>
            <person name="Nozaki T."/>
        </authorList>
    </citation>
    <scope>NUCLEOTIDE SEQUENCE [LARGE SCALE GENOMIC DNA]</scope>
    <source>
        <strain evidence="1 2">HM1:IMSS clone 6</strain>
    </source>
</reference>
<comment type="caution">
    <text evidence="1">The sequence shown here is derived from an EMBL/GenBank/DDBJ whole genome shotgun (WGS) entry which is preliminary data.</text>
</comment>
<gene>
    <name evidence="1" type="ORF">CL6EHI_200970</name>
</gene>
<accession>A0A5K1V3Y6</accession>
<name>A0A5K1V3Y6_ENTHI</name>
<dbReference type="VEuPathDB" id="AmoebaDB:EHI7A_115190"/>
<organism evidence="1 2">
    <name type="scientific">Entamoeba histolytica</name>
    <dbReference type="NCBI Taxonomy" id="5759"/>
    <lineage>
        <taxon>Eukaryota</taxon>
        <taxon>Amoebozoa</taxon>
        <taxon>Evosea</taxon>
        <taxon>Archamoebae</taxon>
        <taxon>Mastigamoebida</taxon>
        <taxon>Entamoebidae</taxon>
        <taxon>Entamoeba</taxon>
    </lineage>
</organism>
<protein>
    <submittedName>
        <fullName evidence="1">Uncharacterized protein</fullName>
    </submittedName>
</protein>
<dbReference type="OMA" id="FFSREWD"/>
<dbReference type="EMBL" id="BDEQ01000001">
    <property type="protein sequence ID" value="GAT99071.1"/>
    <property type="molecule type" value="Genomic_DNA"/>
</dbReference>
<dbReference type="Proteomes" id="UP000078387">
    <property type="component" value="Unassembled WGS sequence"/>
</dbReference>
<evidence type="ECO:0000313" key="2">
    <source>
        <dbReference type="Proteomes" id="UP000078387"/>
    </source>
</evidence>
<dbReference type="VEuPathDB" id="AmoebaDB:EHI_200970"/>
<sequence length="388" mass="45855">MSDPSVNEETILYLNKTIDKIKNQKWKPVIKEYISFVIEQSKNLSWSEFEYCVVLPFKMMKDEQISVYIKFPKIRDSAQVMNFIKTQTGFYQKLYEKKVLFLPLSCPKHIIKEIIKDYFFSQEWDVLLDKIVVDQLPSPKCLQIIKKLQQHYLFHDCILPNQVTLTQQIIQQNTSLQIAMSKLFTQNSRGLIVMFELQRKESQKEYNVPITTNTENSQLLKRERRLSFIRMDYDIVSKGLESKDIINTDSPNSTKSFNRNQLLDEKNENELLTSSFVPARIVKENDTNNDHEPLKIFERNTQNSSYIMDSSYLHKKIGLLNTSLVDDFDFQRFYKAQTNYSTPEQTSRFHRIDSLLKAKKTQKEELLNMEEVIDTLSFEKLPLCSIFH</sequence>
<dbReference type="VEuPathDB" id="AmoebaDB:EHI8A_125650"/>